<protein>
    <submittedName>
        <fullName evidence="4">Tetracyclin repressor, C-terminal all-alpha domain</fullName>
    </submittedName>
</protein>
<feature type="domain" description="Tetracycline repressor TetR C-terminal" evidence="3">
    <location>
        <begin position="13"/>
        <end position="118"/>
    </location>
</feature>
<dbReference type="Gene3D" id="1.10.357.10">
    <property type="entry name" value="Tetracycline Repressor, domain 2"/>
    <property type="match status" value="1"/>
</dbReference>
<dbReference type="RefSeq" id="WP_091587503.1">
    <property type="nucleotide sequence ID" value="NZ_JBHRWG010000002.1"/>
</dbReference>
<evidence type="ECO:0000313" key="4">
    <source>
        <dbReference type="EMBL" id="SBV24720.1"/>
    </source>
</evidence>
<dbReference type="AlphaFoldDB" id="A0A1C3MWM4"/>
<dbReference type="SUPFAM" id="SSF48498">
    <property type="entry name" value="Tetracyclin repressor-like, C-terminal domain"/>
    <property type="match status" value="1"/>
</dbReference>
<dbReference type="InterPro" id="IPR036271">
    <property type="entry name" value="Tet_transcr_reg_TetR-rel_C_sf"/>
</dbReference>
<reference evidence="5" key="1">
    <citation type="submission" date="2016-06" db="EMBL/GenBank/DDBJ databases">
        <authorList>
            <person name="Varghese N."/>
        </authorList>
    </citation>
    <scope>NUCLEOTIDE SEQUENCE [LARGE SCALE GENOMIC DNA]</scope>
    <source>
        <strain evidence="5">DSM 45344</strain>
    </source>
</reference>
<dbReference type="GO" id="GO:0045892">
    <property type="term" value="P:negative regulation of DNA-templated transcription"/>
    <property type="evidence" value="ECO:0007669"/>
    <property type="project" value="InterPro"/>
</dbReference>
<evidence type="ECO:0000313" key="5">
    <source>
        <dbReference type="Proteomes" id="UP000199393"/>
    </source>
</evidence>
<organism evidence="4 5">
    <name type="scientific">Micromonospora krabiensis</name>
    <dbReference type="NCBI Taxonomy" id="307121"/>
    <lineage>
        <taxon>Bacteria</taxon>
        <taxon>Bacillati</taxon>
        <taxon>Actinomycetota</taxon>
        <taxon>Actinomycetes</taxon>
        <taxon>Micromonosporales</taxon>
        <taxon>Micromonosporaceae</taxon>
        <taxon>Micromonospora</taxon>
    </lineage>
</organism>
<gene>
    <name evidence="4" type="ORF">GA0070620_0157</name>
</gene>
<dbReference type="InterPro" id="IPR004111">
    <property type="entry name" value="Repressor_TetR_C"/>
</dbReference>
<accession>A0A1C3MWM4</accession>
<dbReference type="EMBL" id="LT598496">
    <property type="protein sequence ID" value="SBV24720.1"/>
    <property type="molecule type" value="Genomic_DNA"/>
</dbReference>
<name>A0A1C3MWM4_9ACTN</name>
<evidence type="ECO:0000256" key="2">
    <source>
        <dbReference type="ARBA" id="ARBA00023163"/>
    </source>
</evidence>
<evidence type="ECO:0000259" key="3">
    <source>
        <dbReference type="Pfam" id="PF02909"/>
    </source>
</evidence>
<dbReference type="Pfam" id="PF02909">
    <property type="entry name" value="TetR_C_1"/>
    <property type="match status" value="1"/>
</dbReference>
<proteinExistence type="predicted"/>
<dbReference type="OrthoDB" id="3214072at2"/>
<keyword evidence="5" id="KW-1185">Reference proteome</keyword>
<keyword evidence="2" id="KW-0804">Transcription</keyword>
<dbReference type="STRING" id="307121.GA0070620_0157"/>
<dbReference type="Proteomes" id="UP000199393">
    <property type="component" value="Chromosome I"/>
</dbReference>
<sequence length="121" mass="13132">MRPGTSGSGRWSQRLRDALLAHRHGARLIRVACGPDPHSVRYAEAVVSTLTEAGFDGRRASRAHWTIFYLILGIAQEQQVARDSTAITANQVPTDRYPALAATLSRVGPGDFDQRFASASA</sequence>
<evidence type="ECO:0000256" key="1">
    <source>
        <dbReference type="ARBA" id="ARBA00023015"/>
    </source>
</evidence>
<keyword evidence="1" id="KW-0805">Transcription regulation</keyword>